<gene>
    <name evidence="2" type="ORF">JTE90_003865</name>
</gene>
<dbReference type="EMBL" id="JAFNEN010000414">
    <property type="protein sequence ID" value="KAG8183515.1"/>
    <property type="molecule type" value="Genomic_DNA"/>
</dbReference>
<feature type="compositionally biased region" description="Polar residues" evidence="1">
    <location>
        <begin position="550"/>
        <end position="563"/>
    </location>
</feature>
<dbReference type="AlphaFoldDB" id="A0AAV6UJ42"/>
<evidence type="ECO:0000256" key="1">
    <source>
        <dbReference type="SAM" id="MobiDB-lite"/>
    </source>
</evidence>
<keyword evidence="3" id="KW-1185">Reference proteome</keyword>
<evidence type="ECO:0000313" key="2">
    <source>
        <dbReference type="EMBL" id="KAG8183515.1"/>
    </source>
</evidence>
<feature type="compositionally biased region" description="Low complexity" evidence="1">
    <location>
        <begin position="234"/>
        <end position="245"/>
    </location>
</feature>
<sequence>MLAVVEGHFPPRFSNPGFRNVRTPLSTAASKDKPYLSIPIVLTPDGKLVPKPGQISYQYLSQNGQRGSSKARGLPSNYQVIELPPSFVSRPKQNKKSARNSVSGSASRRPTIKNNNPQPQLQYQNAKFMQQPNVQHAISVSQRNPNQQIVTNRPANNDAYQQSVLNFINFATHLGSQMVAQQHDNTRKNQLQSTDVVFGTPESAKMLPSYVVQSPSPSNDAQSRINMYSQSPSQGNNAQQIQQQATGYTMPQMQSTQVLQAPVNFQYGHSRHQVQQAGQQQASVQNQAQVQQNLAPTAQFPETQKNAAQATAYFQQTLPQNYVVVSTPQESGANIRSLNNAHFDQQVLKNVFNTQAQVEIPNYNTNAQIKSQNYVNPNQEGQTYITSDGQQIQFASLSQTSPVTYPTQQNLQQQVVNQNPSLNIQTQGNQKYFYSYQNHPQDLSTSYASSANHAQSNNAAVSPVSQQNDQTQYRSLQAPSQNNGYSGEASGQQVAYKIQPQPSLESQQAEPASYTYGQPSYPSSGQKQESSPGAGGKLIYATSSAKEIHYSSSGQGYSNPPQKNNEDSYFSDSSSSYKVADEDDDVDSSTSDQAIEDGDDESEDNGEEETSYKVVYIPLDILKGILNNNNSLDLRRSDKATSAVVKP</sequence>
<feature type="compositionally biased region" description="Polar residues" evidence="1">
    <location>
        <begin position="211"/>
        <end position="233"/>
    </location>
</feature>
<protein>
    <submittedName>
        <fullName evidence="2">Uncharacterized protein</fullName>
    </submittedName>
</protein>
<comment type="caution">
    <text evidence="2">The sequence shown here is derived from an EMBL/GenBank/DDBJ whole genome shotgun (WGS) entry which is preliminary data.</text>
</comment>
<feature type="region of interest" description="Disordered" evidence="1">
    <location>
        <begin position="628"/>
        <end position="647"/>
    </location>
</feature>
<feature type="region of interest" description="Disordered" evidence="1">
    <location>
        <begin position="84"/>
        <end position="119"/>
    </location>
</feature>
<dbReference type="Proteomes" id="UP000827092">
    <property type="component" value="Unassembled WGS sequence"/>
</dbReference>
<feature type="compositionally biased region" description="Low complexity" evidence="1">
    <location>
        <begin position="446"/>
        <end position="462"/>
    </location>
</feature>
<feature type="compositionally biased region" description="Polar residues" evidence="1">
    <location>
        <begin position="99"/>
        <end position="108"/>
    </location>
</feature>
<feature type="compositionally biased region" description="Low complexity" evidence="1">
    <location>
        <begin position="567"/>
        <end position="577"/>
    </location>
</feature>
<accession>A0AAV6UJ42</accession>
<evidence type="ECO:0000313" key="3">
    <source>
        <dbReference type="Proteomes" id="UP000827092"/>
    </source>
</evidence>
<feature type="compositionally biased region" description="Polar residues" evidence="1">
    <location>
        <begin position="500"/>
        <end position="531"/>
    </location>
</feature>
<name>A0AAV6UJ42_9ARAC</name>
<feature type="region of interest" description="Disordered" evidence="1">
    <location>
        <begin position="550"/>
        <end position="611"/>
    </location>
</feature>
<feature type="compositionally biased region" description="Acidic residues" evidence="1">
    <location>
        <begin position="594"/>
        <end position="609"/>
    </location>
</feature>
<feature type="region of interest" description="Disordered" evidence="1">
    <location>
        <begin position="210"/>
        <end position="247"/>
    </location>
</feature>
<organism evidence="2 3">
    <name type="scientific">Oedothorax gibbosus</name>
    <dbReference type="NCBI Taxonomy" id="931172"/>
    <lineage>
        <taxon>Eukaryota</taxon>
        <taxon>Metazoa</taxon>
        <taxon>Ecdysozoa</taxon>
        <taxon>Arthropoda</taxon>
        <taxon>Chelicerata</taxon>
        <taxon>Arachnida</taxon>
        <taxon>Araneae</taxon>
        <taxon>Araneomorphae</taxon>
        <taxon>Entelegynae</taxon>
        <taxon>Araneoidea</taxon>
        <taxon>Linyphiidae</taxon>
        <taxon>Erigoninae</taxon>
        <taxon>Oedothorax</taxon>
    </lineage>
</organism>
<reference evidence="2 3" key="1">
    <citation type="journal article" date="2022" name="Nat. Ecol. Evol.">
        <title>A masculinizing supergene underlies an exaggerated male reproductive morph in a spider.</title>
        <authorList>
            <person name="Hendrickx F."/>
            <person name="De Corte Z."/>
            <person name="Sonet G."/>
            <person name="Van Belleghem S.M."/>
            <person name="Kostlbacher S."/>
            <person name="Vangestel C."/>
        </authorList>
    </citation>
    <scope>NUCLEOTIDE SEQUENCE [LARGE SCALE GENOMIC DNA]</scope>
    <source>
        <strain evidence="2">W744_W776</strain>
    </source>
</reference>
<proteinExistence type="predicted"/>
<feature type="region of interest" description="Disordered" evidence="1">
    <location>
        <begin position="444"/>
        <end position="537"/>
    </location>
</feature>
<feature type="compositionally biased region" description="Polar residues" evidence="1">
    <location>
        <begin position="463"/>
        <end position="493"/>
    </location>
</feature>